<organism evidence="2">
    <name type="scientific">Loa loa</name>
    <name type="common">Eye worm</name>
    <name type="synonym">Filaria loa</name>
    <dbReference type="NCBI Taxonomy" id="7209"/>
    <lineage>
        <taxon>Eukaryota</taxon>
        <taxon>Metazoa</taxon>
        <taxon>Ecdysozoa</taxon>
        <taxon>Nematoda</taxon>
        <taxon>Chromadorea</taxon>
        <taxon>Rhabditida</taxon>
        <taxon>Spirurina</taxon>
        <taxon>Spiruromorpha</taxon>
        <taxon>Filarioidea</taxon>
        <taxon>Onchocercidae</taxon>
        <taxon>Loa</taxon>
    </lineage>
</organism>
<name>A0A1S0TS78_LOALO</name>
<dbReference type="RefSeq" id="XP_020301855.1">
    <property type="nucleotide sequence ID" value="XM_020447966.1"/>
</dbReference>
<sequence>MISPTDDLPHGSIDSVKMRNPKIFEVSSEVSKKTTGVQTDETFGMNGDLQSISKPVRITQLVPITVMPKGRLKRPVRSIRSRTDSI</sequence>
<dbReference type="InParanoid" id="A0A1S0TS78"/>
<protein>
    <submittedName>
        <fullName evidence="2">Uncharacterized protein</fullName>
    </submittedName>
</protein>
<proteinExistence type="predicted"/>
<dbReference type="AlphaFoldDB" id="A0A1S0TS78"/>
<feature type="region of interest" description="Disordered" evidence="1">
    <location>
        <begin position="1"/>
        <end position="20"/>
    </location>
</feature>
<dbReference type="GeneID" id="9947000"/>
<evidence type="ECO:0000313" key="2">
    <source>
        <dbReference type="EMBL" id="EFO18937.1"/>
    </source>
</evidence>
<accession>A0A1S0TS78</accession>
<gene>
    <name evidence="2" type="ORF">LOAG_09564</name>
</gene>
<dbReference type="OrthoDB" id="14717at2759"/>
<dbReference type="CTD" id="9947000"/>
<dbReference type="KEGG" id="loa:LOAG_09564"/>
<evidence type="ECO:0000256" key="1">
    <source>
        <dbReference type="SAM" id="MobiDB-lite"/>
    </source>
</evidence>
<reference evidence="2" key="1">
    <citation type="submission" date="2012-04" db="EMBL/GenBank/DDBJ databases">
        <title>The Genome Sequence of Loa loa.</title>
        <authorList>
            <consortium name="The Broad Institute Genome Sequencing Platform"/>
            <consortium name="Broad Institute Genome Sequencing Center for Infectious Disease"/>
            <person name="Nutman T.B."/>
            <person name="Fink D.L."/>
            <person name="Russ C."/>
            <person name="Young S."/>
            <person name="Zeng Q."/>
            <person name="Gargeya S."/>
            <person name="Alvarado L."/>
            <person name="Berlin A."/>
            <person name="Chapman S.B."/>
            <person name="Chen Z."/>
            <person name="Freedman E."/>
            <person name="Gellesch M."/>
            <person name="Goldberg J."/>
            <person name="Griggs A."/>
            <person name="Gujja S."/>
            <person name="Heilman E.R."/>
            <person name="Heiman D."/>
            <person name="Howarth C."/>
            <person name="Mehta T."/>
            <person name="Neiman D."/>
            <person name="Pearson M."/>
            <person name="Roberts A."/>
            <person name="Saif S."/>
            <person name="Shea T."/>
            <person name="Shenoy N."/>
            <person name="Sisk P."/>
            <person name="Stolte C."/>
            <person name="Sykes S."/>
            <person name="White J."/>
            <person name="Yandava C."/>
            <person name="Haas B."/>
            <person name="Henn M.R."/>
            <person name="Nusbaum C."/>
            <person name="Birren B."/>
        </authorList>
    </citation>
    <scope>NUCLEOTIDE SEQUENCE [LARGE SCALE GENOMIC DNA]</scope>
</reference>
<dbReference type="EMBL" id="JH712717">
    <property type="protein sequence ID" value="EFO18937.1"/>
    <property type="molecule type" value="Genomic_DNA"/>
</dbReference>
<dbReference type="OMA" id="KPARISQ"/>